<dbReference type="Proteomes" id="UP001210925">
    <property type="component" value="Unassembled WGS sequence"/>
</dbReference>
<keyword evidence="2" id="KW-1185">Reference proteome</keyword>
<sequence length="291" mass="33049">MGFLPEPLEAQELNARHADKFKKSPERVLLDVILVFKDVFSDPQLKEKRKQIKQLFIKRDFKSIFTDPILLPIYAVEYLPGRALCYRDIFVKINELCNFLEKGGDIMVLGGGNGAEVLGISAAMCTFEQPVKLTVQDLSNYGTLDTLVGSIHQTYGLENLSVESLIGDLMDESKVLEYSKIFKQHGLITAMFLLNEILTQSKKSFVLLITNLVKSMKKGSMLLVVDSAGSFSEFEVGASDKSYMLFKLLDAIQGFKCLASFDSVWYRYPKEVEFPLQLSNMRFFLRLYQKI</sequence>
<protein>
    <submittedName>
        <fullName evidence="1">Uncharacterized protein</fullName>
    </submittedName>
</protein>
<dbReference type="EMBL" id="JADGKB010000001">
    <property type="protein sequence ID" value="KAJ3262631.1"/>
    <property type="molecule type" value="Genomic_DNA"/>
</dbReference>
<gene>
    <name evidence="1" type="ORF">HK103_000160</name>
</gene>
<comment type="caution">
    <text evidence="1">The sequence shown here is derived from an EMBL/GenBank/DDBJ whole genome shotgun (WGS) entry which is preliminary data.</text>
</comment>
<organism evidence="1 2">
    <name type="scientific">Boothiomyces macroporosus</name>
    <dbReference type="NCBI Taxonomy" id="261099"/>
    <lineage>
        <taxon>Eukaryota</taxon>
        <taxon>Fungi</taxon>
        <taxon>Fungi incertae sedis</taxon>
        <taxon>Chytridiomycota</taxon>
        <taxon>Chytridiomycota incertae sedis</taxon>
        <taxon>Chytridiomycetes</taxon>
        <taxon>Rhizophydiales</taxon>
        <taxon>Terramycetaceae</taxon>
        <taxon>Boothiomyces</taxon>
    </lineage>
</organism>
<evidence type="ECO:0000313" key="1">
    <source>
        <dbReference type="EMBL" id="KAJ3262631.1"/>
    </source>
</evidence>
<dbReference type="Pfam" id="PF11312">
    <property type="entry name" value="Methyltransf_34"/>
    <property type="match status" value="1"/>
</dbReference>
<dbReference type="InterPro" id="IPR021463">
    <property type="entry name" value="Methyltransf_34"/>
</dbReference>
<name>A0AAD5Y7B7_9FUNG</name>
<accession>A0AAD5Y7B7</accession>
<dbReference type="AlphaFoldDB" id="A0AAD5Y7B7"/>
<evidence type="ECO:0000313" key="2">
    <source>
        <dbReference type="Proteomes" id="UP001210925"/>
    </source>
</evidence>
<reference evidence="1" key="1">
    <citation type="submission" date="2020-05" db="EMBL/GenBank/DDBJ databases">
        <title>Phylogenomic resolution of chytrid fungi.</title>
        <authorList>
            <person name="Stajich J.E."/>
            <person name="Amses K."/>
            <person name="Simmons R."/>
            <person name="Seto K."/>
            <person name="Myers J."/>
            <person name="Bonds A."/>
            <person name="Quandt C.A."/>
            <person name="Barry K."/>
            <person name="Liu P."/>
            <person name="Grigoriev I."/>
            <person name="Longcore J.E."/>
            <person name="James T.Y."/>
        </authorList>
    </citation>
    <scope>NUCLEOTIDE SEQUENCE</scope>
    <source>
        <strain evidence="1">PLAUS21</strain>
    </source>
</reference>
<proteinExistence type="predicted"/>